<evidence type="ECO:0000256" key="1">
    <source>
        <dbReference type="ARBA" id="ARBA00022617"/>
    </source>
</evidence>
<evidence type="ECO:0000313" key="8">
    <source>
        <dbReference type="Proteomes" id="UP000199032"/>
    </source>
</evidence>
<accession>A0A0S4LC91</accession>
<feature type="domain" description="Cytochrome c" evidence="6">
    <location>
        <begin position="26"/>
        <end position="113"/>
    </location>
</feature>
<keyword evidence="1 4" id="KW-0349">Heme</keyword>
<reference evidence="7 8" key="1">
    <citation type="submission" date="2015-10" db="EMBL/GenBank/DDBJ databases">
        <authorList>
            <person name="Gilbert D.G."/>
        </authorList>
    </citation>
    <scope>NUCLEOTIDE SEQUENCE [LARGE SCALE GENOMIC DNA]</scope>
    <source>
        <strain evidence="7">COMA1</strain>
    </source>
</reference>
<sequence length="119" mass="12956">MKTILTLAMALISVSTSVVFAQVIRGDAKTGQAVYEQQCLRCHGAKLDGNGPDSKDLVILPANLQAHKSRSKTDWELLVAISNGVLFSPMHGFRGKLTDQQMLDVLSYIRSVARPDITS</sequence>
<dbReference type="InterPro" id="IPR009056">
    <property type="entry name" value="Cyt_c-like_dom"/>
</dbReference>
<dbReference type="OrthoDB" id="9809720at2"/>
<evidence type="ECO:0000313" key="7">
    <source>
        <dbReference type="EMBL" id="CUS32754.1"/>
    </source>
</evidence>
<dbReference type="Gene3D" id="1.10.760.10">
    <property type="entry name" value="Cytochrome c-like domain"/>
    <property type="match status" value="1"/>
</dbReference>
<dbReference type="GO" id="GO:0020037">
    <property type="term" value="F:heme binding"/>
    <property type="evidence" value="ECO:0007669"/>
    <property type="project" value="InterPro"/>
</dbReference>
<evidence type="ECO:0000256" key="5">
    <source>
        <dbReference type="SAM" id="SignalP"/>
    </source>
</evidence>
<dbReference type="SUPFAM" id="SSF46626">
    <property type="entry name" value="Cytochrome c"/>
    <property type="match status" value="1"/>
</dbReference>
<dbReference type="Proteomes" id="UP000199032">
    <property type="component" value="Unassembled WGS sequence"/>
</dbReference>
<gene>
    <name evidence="7" type="ORF">COMA1_10795</name>
</gene>
<feature type="chain" id="PRO_5006623926" evidence="5">
    <location>
        <begin position="22"/>
        <end position="119"/>
    </location>
</feature>
<evidence type="ECO:0000259" key="6">
    <source>
        <dbReference type="PROSITE" id="PS51007"/>
    </source>
</evidence>
<evidence type="ECO:0000256" key="2">
    <source>
        <dbReference type="ARBA" id="ARBA00022723"/>
    </source>
</evidence>
<dbReference type="RefSeq" id="WP_090743985.1">
    <property type="nucleotide sequence ID" value="NZ_CZQA01000001.1"/>
</dbReference>
<dbReference type="EMBL" id="CZQA01000001">
    <property type="protein sequence ID" value="CUS32754.1"/>
    <property type="molecule type" value="Genomic_DNA"/>
</dbReference>
<protein>
    <submittedName>
        <fullName evidence="7">Putative Monoheme cytochrome c</fullName>
    </submittedName>
</protein>
<evidence type="ECO:0000256" key="4">
    <source>
        <dbReference type="PROSITE-ProRule" id="PRU00433"/>
    </source>
</evidence>
<dbReference type="STRING" id="1742972.COMA1_10795"/>
<feature type="signal peptide" evidence="5">
    <location>
        <begin position="1"/>
        <end position="21"/>
    </location>
</feature>
<organism evidence="7 8">
    <name type="scientific">Candidatus Nitrospira nitrosa</name>
    <dbReference type="NCBI Taxonomy" id="1742972"/>
    <lineage>
        <taxon>Bacteria</taxon>
        <taxon>Pseudomonadati</taxon>
        <taxon>Nitrospirota</taxon>
        <taxon>Nitrospiria</taxon>
        <taxon>Nitrospirales</taxon>
        <taxon>Nitrospiraceae</taxon>
        <taxon>Nitrospira</taxon>
    </lineage>
</organism>
<keyword evidence="8" id="KW-1185">Reference proteome</keyword>
<proteinExistence type="predicted"/>
<dbReference type="Pfam" id="PF00034">
    <property type="entry name" value="Cytochrom_C"/>
    <property type="match status" value="1"/>
</dbReference>
<keyword evidence="5" id="KW-0732">Signal</keyword>
<dbReference type="InterPro" id="IPR036909">
    <property type="entry name" value="Cyt_c-like_dom_sf"/>
</dbReference>
<dbReference type="PROSITE" id="PS51007">
    <property type="entry name" value="CYTC"/>
    <property type="match status" value="1"/>
</dbReference>
<dbReference type="GO" id="GO:0009055">
    <property type="term" value="F:electron transfer activity"/>
    <property type="evidence" value="ECO:0007669"/>
    <property type="project" value="InterPro"/>
</dbReference>
<dbReference type="AlphaFoldDB" id="A0A0S4LC91"/>
<keyword evidence="3 4" id="KW-0408">Iron</keyword>
<evidence type="ECO:0000256" key="3">
    <source>
        <dbReference type="ARBA" id="ARBA00023004"/>
    </source>
</evidence>
<name>A0A0S4LC91_9BACT</name>
<dbReference type="GO" id="GO:0046872">
    <property type="term" value="F:metal ion binding"/>
    <property type="evidence" value="ECO:0007669"/>
    <property type="project" value="UniProtKB-KW"/>
</dbReference>
<keyword evidence="2 4" id="KW-0479">Metal-binding</keyword>